<name>A0ABW8Z5T1_9BURK</name>
<dbReference type="InterPro" id="IPR015889">
    <property type="entry name" value="Intradiol_dOase_core"/>
</dbReference>
<dbReference type="Proteomes" id="UP001629214">
    <property type="component" value="Unassembled WGS sequence"/>
</dbReference>
<dbReference type="SUPFAM" id="SSF49482">
    <property type="entry name" value="Aromatic compound dioxygenase"/>
    <property type="match status" value="1"/>
</dbReference>
<evidence type="ECO:0000313" key="2">
    <source>
        <dbReference type="Proteomes" id="UP001629214"/>
    </source>
</evidence>
<proteinExistence type="predicted"/>
<dbReference type="EMBL" id="JAQQFR010000004">
    <property type="protein sequence ID" value="MFL9878301.1"/>
    <property type="molecule type" value="Genomic_DNA"/>
</dbReference>
<gene>
    <name evidence="1" type="ORF">PQR63_07915</name>
</gene>
<comment type="caution">
    <text evidence="1">The sequence shown here is derived from an EMBL/GenBank/DDBJ whole genome shotgun (WGS) entry which is preliminary data.</text>
</comment>
<dbReference type="InterPro" id="IPR050770">
    <property type="entry name" value="Intradiol_RC_Dioxygenase"/>
</dbReference>
<reference evidence="1 2" key="1">
    <citation type="journal article" date="2024" name="Chem. Sci.">
        <title>Discovery of megapolipeptins by genome mining of a Burkholderiales bacteria collection.</title>
        <authorList>
            <person name="Paulo B.S."/>
            <person name="Recchia M.J.J."/>
            <person name="Lee S."/>
            <person name="Fergusson C.H."/>
            <person name="Romanowski S.B."/>
            <person name="Hernandez A."/>
            <person name="Krull N."/>
            <person name="Liu D.Y."/>
            <person name="Cavanagh H."/>
            <person name="Bos A."/>
            <person name="Gray C.A."/>
            <person name="Murphy B.T."/>
            <person name="Linington R.G."/>
            <person name="Eustaquio A.S."/>
        </authorList>
    </citation>
    <scope>NUCLEOTIDE SEQUENCE [LARGE SCALE GENOMIC DNA]</scope>
    <source>
        <strain evidence="1 2">RL21-008-BIB-B</strain>
    </source>
</reference>
<accession>A0ABW8Z5T1</accession>
<evidence type="ECO:0000313" key="1">
    <source>
        <dbReference type="EMBL" id="MFL9878301.1"/>
    </source>
</evidence>
<dbReference type="PANTHER" id="PTHR33711:SF9">
    <property type="entry name" value="PROTOCATECHUATE 3,4-DIOXYGENASE ALPHA CHAIN"/>
    <property type="match status" value="1"/>
</dbReference>
<sequence>MTSKITTSQTIGPFPHEAWRWAVDMTANVESSAPKIVVKGAIFDGDGVAINDAWIETWMPDSAPVETAHAIPGYRRVPSNDEGGFSLQITLPQAATAGKPVAYVTVFARGLTKHQFTAVFLEDDAGLAQSDILNQVPQQRRTTLIAKKQADGSYLWNINMQGAQETAFFDYV</sequence>
<dbReference type="RefSeq" id="WP_408167138.1">
    <property type="nucleotide sequence ID" value="NZ_JAQQFR010000004.1"/>
</dbReference>
<organism evidence="1 2">
    <name type="scientific">Herbaspirillum rhizosphaerae</name>
    <dbReference type="NCBI Taxonomy" id="346179"/>
    <lineage>
        <taxon>Bacteria</taxon>
        <taxon>Pseudomonadati</taxon>
        <taxon>Pseudomonadota</taxon>
        <taxon>Betaproteobacteria</taxon>
        <taxon>Burkholderiales</taxon>
        <taxon>Oxalobacteraceae</taxon>
        <taxon>Herbaspirillum</taxon>
    </lineage>
</organism>
<protein>
    <submittedName>
        <fullName evidence="1">Protocatechuate 3,4-dioxygenase</fullName>
    </submittedName>
</protein>
<dbReference type="Gene3D" id="2.60.130.10">
    <property type="entry name" value="Aromatic compound dioxygenase"/>
    <property type="match status" value="1"/>
</dbReference>
<keyword evidence="2" id="KW-1185">Reference proteome</keyword>
<dbReference type="PANTHER" id="PTHR33711">
    <property type="entry name" value="DIOXYGENASE, PUTATIVE (AFU_ORTHOLOGUE AFUA_2G02910)-RELATED"/>
    <property type="match status" value="1"/>
</dbReference>